<proteinExistence type="predicted"/>
<sequence>MSITSLKKEFPIISSYTYLNTPFTGIIPSSVQSKIHELEEDYRLRGSLFSNDYEESIVEETKHLIAEIYNAKLDAIGLLNNFSTGLNLILNDLPEQSKIVLLAQDYPSVNLPVKSRNFNVFEVDINLNLYENLKQKFAEVNPDFFIFSMTQYISGMQLDLRALELLKEEFPNINFIADATQYCGSEAFDFGDSPFDVFGTSGYKWLNAGLGNAFFLMKSSFLEKYEFKTIGSNSLTAKPDGKPRPVGFLEPGHYDVIAVARLKFALEYHYKTLGIEFIESKIKELSKLAKSEFLKLNLLDTTIIDKHSHQNIFSIKGDQSLVDELKARGILSAFRGGRIRVGFQYFNTRNDLDALLEAVKELKS</sequence>
<feature type="domain" description="Aminotransferase class V" evidence="2">
    <location>
        <begin position="54"/>
        <end position="316"/>
    </location>
</feature>
<dbReference type="InterPro" id="IPR015422">
    <property type="entry name" value="PyrdxlP-dep_Trfase_small"/>
</dbReference>
<dbReference type="Pfam" id="PF00266">
    <property type="entry name" value="Aminotran_5"/>
    <property type="match status" value="1"/>
</dbReference>
<evidence type="ECO:0000313" key="4">
    <source>
        <dbReference type="Proteomes" id="UP001597049"/>
    </source>
</evidence>
<evidence type="ECO:0000259" key="2">
    <source>
        <dbReference type="Pfam" id="PF00266"/>
    </source>
</evidence>
<dbReference type="Gene3D" id="3.40.640.10">
    <property type="entry name" value="Type I PLP-dependent aspartate aminotransferase-like (Major domain)"/>
    <property type="match status" value="1"/>
</dbReference>
<dbReference type="GO" id="GO:0008483">
    <property type="term" value="F:transaminase activity"/>
    <property type="evidence" value="ECO:0007669"/>
    <property type="project" value="UniProtKB-KW"/>
</dbReference>
<evidence type="ECO:0000313" key="3">
    <source>
        <dbReference type="EMBL" id="MFD0933441.1"/>
    </source>
</evidence>
<dbReference type="PANTHER" id="PTHR43586">
    <property type="entry name" value="CYSTEINE DESULFURASE"/>
    <property type="match status" value="1"/>
</dbReference>
<dbReference type="Proteomes" id="UP001597049">
    <property type="component" value="Unassembled WGS sequence"/>
</dbReference>
<dbReference type="EMBL" id="JBHTIV010000023">
    <property type="protein sequence ID" value="MFD0933441.1"/>
    <property type="molecule type" value="Genomic_DNA"/>
</dbReference>
<reference evidence="4" key="1">
    <citation type="journal article" date="2019" name="Int. J. Syst. Evol. Microbiol.">
        <title>The Global Catalogue of Microorganisms (GCM) 10K type strain sequencing project: providing services to taxonomists for standard genome sequencing and annotation.</title>
        <authorList>
            <consortium name="The Broad Institute Genomics Platform"/>
            <consortium name="The Broad Institute Genome Sequencing Center for Infectious Disease"/>
            <person name="Wu L."/>
            <person name="Ma J."/>
        </authorList>
    </citation>
    <scope>NUCLEOTIDE SEQUENCE [LARGE SCALE GENOMIC DNA]</scope>
    <source>
        <strain evidence="4">CCUG 56752</strain>
    </source>
</reference>
<keyword evidence="3" id="KW-0808">Transferase</keyword>
<dbReference type="SUPFAM" id="SSF53383">
    <property type="entry name" value="PLP-dependent transferases"/>
    <property type="match status" value="1"/>
</dbReference>
<dbReference type="RefSeq" id="WP_379658734.1">
    <property type="nucleotide sequence ID" value="NZ_JBHTIV010000023.1"/>
</dbReference>
<keyword evidence="1" id="KW-0663">Pyridoxal phosphate</keyword>
<comment type="caution">
    <text evidence="3">The sequence shown here is derived from an EMBL/GenBank/DDBJ whole genome shotgun (WGS) entry which is preliminary data.</text>
</comment>
<gene>
    <name evidence="3" type="ORF">ACFQ0R_12620</name>
</gene>
<protein>
    <submittedName>
        <fullName evidence="3">Aminotransferase class V-fold PLP-dependent enzyme</fullName>
    </submittedName>
</protein>
<dbReference type="PANTHER" id="PTHR43586:SF15">
    <property type="entry name" value="BLR3095 PROTEIN"/>
    <property type="match status" value="1"/>
</dbReference>
<organism evidence="3 4">
    <name type="scientific">Psychroflexus salinarum</name>
    <dbReference type="NCBI Taxonomy" id="546024"/>
    <lineage>
        <taxon>Bacteria</taxon>
        <taxon>Pseudomonadati</taxon>
        <taxon>Bacteroidota</taxon>
        <taxon>Flavobacteriia</taxon>
        <taxon>Flavobacteriales</taxon>
        <taxon>Flavobacteriaceae</taxon>
        <taxon>Psychroflexus</taxon>
    </lineage>
</organism>
<dbReference type="InterPro" id="IPR000192">
    <property type="entry name" value="Aminotrans_V_dom"/>
</dbReference>
<dbReference type="Gene3D" id="3.90.1150.10">
    <property type="entry name" value="Aspartate Aminotransferase, domain 1"/>
    <property type="match status" value="1"/>
</dbReference>
<dbReference type="InterPro" id="IPR015421">
    <property type="entry name" value="PyrdxlP-dep_Trfase_major"/>
</dbReference>
<evidence type="ECO:0000256" key="1">
    <source>
        <dbReference type="ARBA" id="ARBA00022898"/>
    </source>
</evidence>
<dbReference type="InterPro" id="IPR015424">
    <property type="entry name" value="PyrdxlP-dep_Trfase"/>
</dbReference>
<keyword evidence="3" id="KW-0032">Aminotransferase</keyword>
<name>A0ABW3GS35_9FLAO</name>
<keyword evidence="4" id="KW-1185">Reference proteome</keyword>
<accession>A0ABW3GS35</accession>